<dbReference type="Gene3D" id="2.60.200.20">
    <property type="match status" value="1"/>
</dbReference>
<evidence type="ECO:0000256" key="6">
    <source>
        <dbReference type="SAM" id="Coils"/>
    </source>
</evidence>
<dbReference type="InterPro" id="IPR001752">
    <property type="entry name" value="Kinesin_motor_dom"/>
</dbReference>
<feature type="domain" description="Kinesin motor" evidence="8">
    <location>
        <begin position="3"/>
        <end position="326"/>
    </location>
</feature>
<dbReference type="SMART" id="SM00129">
    <property type="entry name" value="KISc"/>
    <property type="match status" value="1"/>
</dbReference>
<evidence type="ECO:0000256" key="4">
    <source>
        <dbReference type="ARBA" id="ARBA00023175"/>
    </source>
</evidence>
<dbReference type="OrthoDB" id="3176171at2759"/>
<dbReference type="InterPro" id="IPR027417">
    <property type="entry name" value="P-loop_NTPase"/>
</dbReference>
<dbReference type="InterPro" id="IPR019821">
    <property type="entry name" value="Kinesin_motor_CS"/>
</dbReference>
<keyword evidence="1 5" id="KW-0547">Nucleotide-binding</keyword>
<sequence length="1166" mass="129220">MSSVKVAVRVRPFNDREKNMNAVLCISMEGKSTTIENKDDAKNATKTFAFDYSYWSHDGFEVEDSGYCRPVTTKYADQQRVYEDVGKDVLNNSFEGYNACLFAYGQTGSGKSYSMVGYGANKGIIVRACEEIFQRIQQKADPSLRAEVLVSMLEIYNEQVQDLLQPMDKRPKGGLKIRHTPQLGTFVQDLSKCPVDSYAAIQAKLDEADSGEPVSQKCSEINLVDLAGSERAGSTGATGDRLKEGCAINQSLSALGNVISALADKAAGKLKPGQVVPYRDSALTRILQTALGGNSKTCMIAALSPASVNYEETLSTLRYADRVKQIKNEAVVNENPLEKLIRELREENERLKKAMGGALPAPTGGSEPDPAMIDAIRKQYEEEIEANKRAMEEMTMSWQQKVEEEKKRAAATRKPEEQAELTLPTLQNLNEDPFLTGKIICVIKEGTSTFGKADGEEAPTFRIGGLGVVAGHATVTCKKIQNDAEDPEDIVYNVVLMATGKTMVNGAELQEGEQRQLQHKDRILFGHNNLYVYVDPLDMDKTMPSWEDAMKEVKKDQMEAYGQTLRTEEEVEREKKFRETLKELEVEKKALEQERQALLKRLEQKEQELLASGETQEVIQTKLKALQEEKQEIERQLQNKQDELSARELRLKKEKAEEEARKEEERAARIELDEIMTRTSLLVDEANMIAQELGVGAFFSPKLTMRGDAVGRGARATLGGTVMQRLEIMIRVDRMDSDITQLWPLDLFERKVFEMREIYANWSPEPGQPLILPDNMADPFAPDPESHQVVGQAYVYLETIRSLLPIEQEPFPIFDSKGQKQGTLVVSIDIQVGPPRADIEGEDELVARRLEDIDDFDSVEDVRGRVLTITITVHSANNLPERSCRHPQVLYRWLDGMTEVSAVSLEESSRDVVFNSSREFTLDANEVVVEWLSGVLVFEVSGKFVDKTGKGKGEKGLGVQKLEEELKEKKVLLEKIEAALKMQGNSLQELLQKAGIDPKSISAEGPATGEEEKGKERKTTDQQEEEKENTAKDSVPSVPFKAQQSGDADQKAPDMPLGEITQQGASSLTDGGADMQNIEEQKASGETAEDQDSATHEGKTSGDDTVDARSPEDAGGSVAELTRSAPTDPMESTEEKSPEAAESPEQRPPAVQAEEMTASDGDQQSG</sequence>
<dbReference type="AlphaFoldDB" id="U6N797"/>
<gene>
    <name evidence="9" type="ORF">ENH_00085080</name>
</gene>
<dbReference type="Proteomes" id="UP000030754">
    <property type="component" value="Unassembled WGS sequence"/>
</dbReference>
<evidence type="ECO:0000256" key="5">
    <source>
        <dbReference type="PROSITE-ProRule" id="PRU00283"/>
    </source>
</evidence>
<evidence type="ECO:0000256" key="1">
    <source>
        <dbReference type="ARBA" id="ARBA00022741"/>
    </source>
</evidence>
<dbReference type="InterPro" id="IPR008984">
    <property type="entry name" value="SMAD_FHA_dom_sf"/>
</dbReference>
<dbReference type="PROSITE" id="PS50067">
    <property type="entry name" value="KINESIN_MOTOR_2"/>
    <property type="match status" value="1"/>
</dbReference>
<feature type="coiled-coil region" evidence="6">
    <location>
        <begin position="959"/>
        <end position="993"/>
    </location>
</feature>
<evidence type="ECO:0000313" key="9">
    <source>
        <dbReference type="EMBL" id="CDJ70530.1"/>
    </source>
</evidence>
<reference evidence="9" key="1">
    <citation type="submission" date="2013-10" db="EMBL/GenBank/DDBJ databases">
        <title>Genomic analysis of the causative agents of coccidiosis in chickens.</title>
        <authorList>
            <person name="Reid A.J."/>
            <person name="Blake D."/>
            <person name="Billington K."/>
            <person name="Browne H."/>
            <person name="Dunn M."/>
            <person name="Hung S."/>
            <person name="Kawahara F."/>
            <person name="Miranda-Saavedra D."/>
            <person name="Mourier T."/>
            <person name="Nagra H."/>
            <person name="Otto T.D."/>
            <person name="Rawlings N."/>
            <person name="Sanchez A."/>
            <person name="Sanders M."/>
            <person name="Subramaniam C."/>
            <person name="Tay Y."/>
            <person name="Dear P."/>
            <person name="Doerig C."/>
            <person name="Gruber A."/>
            <person name="Parkinson J."/>
            <person name="Shirley M."/>
            <person name="Wan K.L."/>
            <person name="Berriman M."/>
            <person name="Tomley F."/>
            <person name="Pain A."/>
        </authorList>
    </citation>
    <scope>NUCLEOTIDE SEQUENCE [LARGE SCALE GENOMIC DNA]</scope>
    <source>
        <strain evidence="9">Houghton</strain>
    </source>
</reference>
<dbReference type="CDD" id="cd22249">
    <property type="entry name" value="UDM1_RNF168_RNF169-like"/>
    <property type="match status" value="1"/>
</dbReference>
<feature type="coiled-coil region" evidence="6">
    <location>
        <begin position="567"/>
        <end position="673"/>
    </location>
</feature>
<keyword evidence="2 5" id="KW-0067">ATP-binding</keyword>
<evidence type="ECO:0000256" key="7">
    <source>
        <dbReference type="SAM" id="MobiDB-lite"/>
    </source>
</evidence>
<dbReference type="GO" id="GO:0005524">
    <property type="term" value="F:ATP binding"/>
    <property type="evidence" value="ECO:0007669"/>
    <property type="project" value="UniProtKB-UniRule"/>
</dbReference>
<comment type="similarity">
    <text evidence="5">Belongs to the TRAFAC class myosin-kinesin ATPase superfamily. Kinesin family.</text>
</comment>
<dbReference type="PANTHER" id="PTHR47117">
    <property type="entry name" value="STAR-RELATED LIPID TRANSFER PROTEIN 9"/>
    <property type="match status" value="1"/>
</dbReference>
<dbReference type="PRINTS" id="PR00380">
    <property type="entry name" value="KINESINHEAVY"/>
</dbReference>
<proteinExistence type="inferred from homology"/>
<dbReference type="SUPFAM" id="SSF52540">
    <property type="entry name" value="P-loop containing nucleoside triphosphate hydrolases"/>
    <property type="match status" value="1"/>
</dbReference>
<name>U6N797_9EIME</name>
<evidence type="ECO:0000256" key="3">
    <source>
        <dbReference type="ARBA" id="ARBA00023054"/>
    </source>
</evidence>
<reference evidence="9" key="2">
    <citation type="submission" date="2013-10" db="EMBL/GenBank/DDBJ databases">
        <authorList>
            <person name="Aslett M."/>
        </authorList>
    </citation>
    <scope>NUCLEOTIDE SEQUENCE [LARGE SCALE GENOMIC DNA]</scope>
    <source>
        <strain evidence="9">Houghton</strain>
    </source>
</reference>
<keyword evidence="4 5" id="KW-0505">Motor protein</keyword>
<feature type="region of interest" description="Disordered" evidence="7">
    <location>
        <begin position="997"/>
        <end position="1166"/>
    </location>
</feature>
<feature type="binding site" evidence="5">
    <location>
        <begin position="105"/>
        <end position="112"/>
    </location>
    <ligand>
        <name>ATP</name>
        <dbReference type="ChEBI" id="CHEBI:30616"/>
    </ligand>
</feature>
<dbReference type="GeneID" id="25478635"/>
<organism evidence="9 10">
    <name type="scientific">Eimeria necatrix</name>
    <dbReference type="NCBI Taxonomy" id="51315"/>
    <lineage>
        <taxon>Eukaryota</taxon>
        <taxon>Sar</taxon>
        <taxon>Alveolata</taxon>
        <taxon>Apicomplexa</taxon>
        <taxon>Conoidasida</taxon>
        <taxon>Coccidia</taxon>
        <taxon>Eucoccidiorida</taxon>
        <taxon>Eimeriorina</taxon>
        <taxon>Eimeriidae</taxon>
        <taxon>Eimeria</taxon>
    </lineage>
</organism>
<dbReference type="EMBL" id="HG725993">
    <property type="protein sequence ID" value="CDJ70530.1"/>
    <property type="molecule type" value="Genomic_DNA"/>
</dbReference>
<keyword evidence="3 6" id="KW-0175">Coiled coil</keyword>
<dbReference type="VEuPathDB" id="ToxoDB:ENH_00085080"/>
<dbReference type="GO" id="GO:0008017">
    <property type="term" value="F:microtubule binding"/>
    <property type="evidence" value="ECO:0007669"/>
    <property type="project" value="InterPro"/>
</dbReference>
<dbReference type="Pfam" id="PF00225">
    <property type="entry name" value="Kinesin"/>
    <property type="match status" value="2"/>
</dbReference>
<feature type="compositionally biased region" description="Polar residues" evidence="7">
    <location>
        <begin position="1060"/>
        <end position="1069"/>
    </location>
</feature>
<dbReference type="PROSITE" id="PS00411">
    <property type="entry name" value="KINESIN_MOTOR_1"/>
    <property type="match status" value="1"/>
</dbReference>
<dbReference type="GO" id="GO:0003777">
    <property type="term" value="F:microtubule motor activity"/>
    <property type="evidence" value="ECO:0007669"/>
    <property type="project" value="InterPro"/>
</dbReference>
<feature type="coiled-coil region" evidence="6">
    <location>
        <begin position="334"/>
        <end position="397"/>
    </location>
</feature>
<dbReference type="InterPro" id="IPR036961">
    <property type="entry name" value="Kinesin_motor_dom_sf"/>
</dbReference>
<feature type="compositionally biased region" description="Basic and acidic residues" evidence="7">
    <location>
        <begin position="1093"/>
        <end position="1112"/>
    </location>
</feature>
<dbReference type="SUPFAM" id="SSF49879">
    <property type="entry name" value="SMAD/FHA domain"/>
    <property type="match status" value="1"/>
</dbReference>
<accession>U6N797</accession>
<keyword evidence="10" id="KW-1185">Reference proteome</keyword>
<feature type="compositionally biased region" description="Basic and acidic residues" evidence="7">
    <location>
        <begin position="1010"/>
        <end position="1021"/>
    </location>
</feature>
<evidence type="ECO:0000256" key="2">
    <source>
        <dbReference type="ARBA" id="ARBA00022840"/>
    </source>
</evidence>
<evidence type="ECO:0000313" key="10">
    <source>
        <dbReference type="Proteomes" id="UP000030754"/>
    </source>
</evidence>
<dbReference type="RefSeq" id="XP_013438996.1">
    <property type="nucleotide sequence ID" value="XM_013583542.1"/>
</dbReference>
<dbReference type="Gene3D" id="3.40.850.10">
    <property type="entry name" value="Kinesin motor domain"/>
    <property type="match status" value="2"/>
</dbReference>
<protein>
    <submittedName>
        <fullName evidence="9">Kinesin, putative</fullName>
    </submittedName>
</protein>
<evidence type="ECO:0000259" key="8">
    <source>
        <dbReference type="PROSITE" id="PS50067"/>
    </source>
</evidence>
<dbReference type="GO" id="GO:0007018">
    <property type="term" value="P:microtubule-based movement"/>
    <property type="evidence" value="ECO:0007669"/>
    <property type="project" value="InterPro"/>
</dbReference>